<keyword evidence="2" id="KW-1185">Reference proteome</keyword>
<dbReference type="EMBL" id="HG316454">
    <property type="protein sequence ID" value="CDF87777.1"/>
    <property type="molecule type" value="Genomic_DNA"/>
</dbReference>
<dbReference type="OrthoDB" id="4065415at2759"/>
<dbReference type="AlphaFoldDB" id="A0A8J2T4K3"/>
<dbReference type="Proteomes" id="UP000019375">
    <property type="component" value="Unassembled WGS sequence"/>
</dbReference>
<name>A0A8J2T4K3_ZYGB2</name>
<evidence type="ECO:0000313" key="1">
    <source>
        <dbReference type="EMBL" id="CDF87777.1"/>
    </source>
</evidence>
<evidence type="ECO:0000313" key="2">
    <source>
        <dbReference type="Proteomes" id="UP000019375"/>
    </source>
</evidence>
<sequence length="347" mass="40464">MKLDDFPIEILWKLLAECPRELRSVNRRFYHLHNELYKEHVMQSVEANDERFWIEVGPRISSYVKSLDFLRKDSRLIVNGAQEYISDSWYIIYNALSYPLKCWNNPALCERDSLDYQKPIYSGKCVVPVTCRDGIIRTKTGTHISLNAWFYIESSFAATKIPGLVTEVRQSQYGSYKKRSTQGNVADFVKERGVYCFHLGTLPDIYLGDQELTNGSFLCPFELRLVEVGMAPPMYFENSGITFLGYDFNSYGCSDAWIMFRIDPEFVSSIFNPYESYLASCLAQYTGAFPFSNVECPSHEDSEGTIKPYYDPKKRATRKFTYRYPRIRQDWEKEQRAADWRAPHLIT</sequence>
<gene>
    <name evidence="1" type="ORF">BN860_14246g</name>
</gene>
<proteinExistence type="predicted"/>
<organism evidence="1 2">
    <name type="scientific">Zygosaccharomyces bailii (strain CLIB 213 / ATCC 58445 / CBS 680 / BCRC 21525 / NBRC 1098 / NCYC 1416 / NRRL Y-2227)</name>
    <dbReference type="NCBI Taxonomy" id="1333698"/>
    <lineage>
        <taxon>Eukaryota</taxon>
        <taxon>Fungi</taxon>
        <taxon>Dikarya</taxon>
        <taxon>Ascomycota</taxon>
        <taxon>Saccharomycotina</taxon>
        <taxon>Saccharomycetes</taxon>
        <taxon>Saccharomycetales</taxon>
        <taxon>Saccharomycetaceae</taxon>
        <taxon>Zygosaccharomyces</taxon>
    </lineage>
</organism>
<reference evidence="2" key="1">
    <citation type="journal article" date="2013" name="Genome Announc.">
        <title>Genome sequence of the food spoilage yeast Zygosaccharomyces bailii CLIB 213(T).</title>
        <authorList>
            <person name="Galeote V."/>
            <person name="Bigey F."/>
            <person name="Devillers H."/>
            <person name="Neuveglise C."/>
            <person name="Dequin S."/>
        </authorList>
    </citation>
    <scope>NUCLEOTIDE SEQUENCE [LARGE SCALE GENOMIC DNA]</scope>
    <source>
        <strain evidence="2">CLIB 213 / ATCC 58445 / CBS 680 / CCRC 21525 / NBRC 1098 / NCYC 1416 / NRRL Y-2227</strain>
    </source>
</reference>
<accession>A0A8J2T4K3</accession>
<protein>
    <submittedName>
        <fullName evidence="1">BN860_14246g1_1</fullName>
    </submittedName>
</protein>